<evidence type="ECO:0000313" key="3">
    <source>
        <dbReference type="Proteomes" id="UP000244093"/>
    </source>
</evidence>
<dbReference type="PANTHER" id="PTHR43691">
    <property type="entry name" value="URIDINE PHOSPHORYLASE"/>
    <property type="match status" value="1"/>
</dbReference>
<feature type="domain" description="Nucleoside phosphorylase" evidence="1">
    <location>
        <begin position="42"/>
        <end position="236"/>
    </location>
</feature>
<protein>
    <recommendedName>
        <fullName evidence="1">Nucleoside phosphorylase domain-containing protein</fullName>
    </recommendedName>
</protein>
<dbReference type="CDD" id="cd09007">
    <property type="entry name" value="NP-I_spr0068"/>
    <property type="match status" value="1"/>
</dbReference>
<sequence>MFKIGEDKPVINPYEIVKKRVPSDKVLLFLTPRLFKEATKILQDKKEVRFSGALFKSVEGYYNDSKVFITLPFWGAPAATAGLETLIAGGGKIFIMVGEAGALSPKLRIGDILIPTWGLREEGTSYHYMPPNTIPKPDVKLAKALYNEVKEVKGRKKIRVLRGGIWSTDAIYRETKDKVAEYSRLGALGVDMEATALMTVATYRGVRLAVAVAISDELYGDQWKAGFKTKKLKKAEKILVEASLKTIAKTKV</sequence>
<dbReference type="Pfam" id="PF01048">
    <property type="entry name" value="PNP_UDP_1"/>
    <property type="match status" value="1"/>
</dbReference>
<dbReference type="Gene3D" id="3.40.50.1580">
    <property type="entry name" value="Nucleoside phosphorylase domain"/>
    <property type="match status" value="1"/>
</dbReference>
<dbReference type="PANTHER" id="PTHR43691:SF11">
    <property type="entry name" value="FI09636P-RELATED"/>
    <property type="match status" value="1"/>
</dbReference>
<name>A0A2R7Y6H8_9CREN</name>
<dbReference type="InterPro" id="IPR035994">
    <property type="entry name" value="Nucleoside_phosphorylase_sf"/>
</dbReference>
<dbReference type="SUPFAM" id="SSF53167">
    <property type="entry name" value="Purine and uridine phosphorylases"/>
    <property type="match status" value="1"/>
</dbReference>
<organism evidence="2 3">
    <name type="scientific">Zestosphaera tikiterensis</name>
    <dbReference type="NCBI Taxonomy" id="1973259"/>
    <lineage>
        <taxon>Archaea</taxon>
        <taxon>Thermoproteota</taxon>
        <taxon>Thermoprotei</taxon>
        <taxon>Desulfurococcales</taxon>
        <taxon>Desulfurococcaceae</taxon>
        <taxon>Zestosphaera</taxon>
    </lineage>
</organism>
<dbReference type="Proteomes" id="UP000244093">
    <property type="component" value="Unassembled WGS sequence"/>
</dbReference>
<dbReference type="EMBL" id="NBVN01000002">
    <property type="protein sequence ID" value="PUA33134.1"/>
    <property type="molecule type" value="Genomic_DNA"/>
</dbReference>
<comment type="caution">
    <text evidence="2">The sequence shown here is derived from an EMBL/GenBank/DDBJ whole genome shotgun (WGS) entry which is preliminary data.</text>
</comment>
<dbReference type="GO" id="GO:0005829">
    <property type="term" value="C:cytosol"/>
    <property type="evidence" value="ECO:0007669"/>
    <property type="project" value="TreeGrafter"/>
</dbReference>
<reference evidence="2 3" key="1">
    <citation type="journal article" date="2018" name="Syst. Appl. Microbiol.">
        <title>A new symbiotic nanoarchaeote (Candidatus Nanoclepta minutus) and its host (Zestosphaera tikiterensis gen. nov., sp. nov.) from a New Zealand hot spring.</title>
        <authorList>
            <person name="St John E."/>
            <person name="Liu Y."/>
            <person name="Podar M."/>
            <person name="Stott M.B."/>
            <person name="Meneghin J."/>
            <person name="Chen Z."/>
            <person name="Lagutin K."/>
            <person name="Mitchell K."/>
            <person name="Reysenbach A.L."/>
        </authorList>
    </citation>
    <scope>NUCLEOTIDE SEQUENCE [LARGE SCALE GENOMIC DNA]</scope>
    <source>
        <strain evidence="2">NZ3</strain>
    </source>
</reference>
<evidence type="ECO:0000313" key="2">
    <source>
        <dbReference type="EMBL" id="PUA33134.1"/>
    </source>
</evidence>
<dbReference type="InterPro" id="IPR000845">
    <property type="entry name" value="Nucleoside_phosphorylase_d"/>
</dbReference>
<proteinExistence type="predicted"/>
<dbReference type="AlphaFoldDB" id="A0A2R7Y6H8"/>
<dbReference type="GO" id="GO:0003824">
    <property type="term" value="F:catalytic activity"/>
    <property type="evidence" value="ECO:0007669"/>
    <property type="project" value="InterPro"/>
</dbReference>
<dbReference type="GO" id="GO:0009116">
    <property type="term" value="P:nucleoside metabolic process"/>
    <property type="evidence" value="ECO:0007669"/>
    <property type="project" value="InterPro"/>
</dbReference>
<evidence type="ECO:0000259" key="1">
    <source>
        <dbReference type="Pfam" id="PF01048"/>
    </source>
</evidence>
<gene>
    <name evidence="2" type="ORF">B7O98_01470</name>
</gene>
<accession>A0A2R7Y6H8</accession>